<evidence type="ECO:0008006" key="4">
    <source>
        <dbReference type="Google" id="ProtNLM"/>
    </source>
</evidence>
<reference evidence="2" key="2">
    <citation type="submission" date="2021-04" db="EMBL/GenBank/DDBJ databases">
        <authorList>
            <person name="Gilroy R."/>
        </authorList>
    </citation>
    <scope>NUCLEOTIDE SEQUENCE</scope>
    <source>
        <strain evidence="2">ChiHjej11B10-19426</strain>
    </source>
</reference>
<feature type="transmembrane region" description="Helical" evidence="1">
    <location>
        <begin position="71"/>
        <end position="93"/>
    </location>
</feature>
<dbReference type="EMBL" id="DXCC01000007">
    <property type="protein sequence ID" value="HIZ14827.1"/>
    <property type="molecule type" value="Genomic_DNA"/>
</dbReference>
<keyword evidence="1" id="KW-1133">Transmembrane helix</keyword>
<evidence type="ECO:0000313" key="2">
    <source>
        <dbReference type="EMBL" id="HIZ14827.1"/>
    </source>
</evidence>
<protein>
    <recommendedName>
        <fullName evidence="4">TonB C-terminal domain-containing protein</fullName>
    </recommendedName>
</protein>
<comment type="caution">
    <text evidence="2">The sequence shown here is derived from an EMBL/GenBank/DDBJ whole genome shotgun (WGS) entry which is preliminary data.</text>
</comment>
<gene>
    <name evidence="2" type="ORF">H9816_02785</name>
</gene>
<reference evidence="2" key="1">
    <citation type="journal article" date="2021" name="PeerJ">
        <title>Extensive microbial diversity within the chicken gut microbiome revealed by metagenomics and culture.</title>
        <authorList>
            <person name="Gilroy R."/>
            <person name="Ravi A."/>
            <person name="Getino M."/>
            <person name="Pursley I."/>
            <person name="Horton D.L."/>
            <person name="Alikhan N.F."/>
            <person name="Baker D."/>
            <person name="Gharbi K."/>
            <person name="Hall N."/>
            <person name="Watson M."/>
            <person name="Adriaenssens E.M."/>
            <person name="Foster-Nyarko E."/>
            <person name="Jarju S."/>
            <person name="Secka A."/>
            <person name="Antonio M."/>
            <person name="Oren A."/>
            <person name="Chaudhuri R.R."/>
            <person name="La Ragione R."/>
            <person name="Hildebrand F."/>
            <person name="Pallen M.J."/>
        </authorList>
    </citation>
    <scope>NUCLEOTIDE SEQUENCE</scope>
    <source>
        <strain evidence="2">ChiHjej11B10-19426</strain>
    </source>
</reference>
<evidence type="ECO:0000256" key="1">
    <source>
        <dbReference type="SAM" id="Phobius"/>
    </source>
</evidence>
<proteinExistence type="predicted"/>
<dbReference type="Proteomes" id="UP000824014">
    <property type="component" value="Unassembled WGS sequence"/>
</dbReference>
<keyword evidence="1" id="KW-0472">Membrane</keyword>
<sequence length="317" mass="34228">MKLIEYILGSRRGREANRLEREAMRDPFLADAIEGYDAVYGNHSDRLAELSQRIDSRASRSRRDLHKRSRLWMGIGSAAALVLVGAVGVEWWLERPSSRRIAEPEGQALALANKQANRPIERTAVEPEAVVDEAVLETAADATLPVELEDAVEAVASADATASGETLAAEPEAVAASEVATDEPALESAESEAAVEQTDVTVEPAVEPARMATRAVSLQEREAAMEEAAVADGLRVVHNPAFEAYFAANHKESPAAADRPVEVVAEFRVNEHGVPSAVRILSGYSQEANSEVIMLLVTGPAWEPTGGERIRTVVRYE</sequence>
<name>A0A9D2DD63_9BACT</name>
<evidence type="ECO:0000313" key="3">
    <source>
        <dbReference type="Proteomes" id="UP000824014"/>
    </source>
</evidence>
<keyword evidence="1" id="KW-0812">Transmembrane</keyword>
<dbReference type="AlphaFoldDB" id="A0A9D2DD63"/>
<accession>A0A9D2DD63</accession>
<organism evidence="2 3">
    <name type="scientific">Candidatus Tidjanibacter faecipullorum</name>
    <dbReference type="NCBI Taxonomy" id="2838766"/>
    <lineage>
        <taxon>Bacteria</taxon>
        <taxon>Pseudomonadati</taxon>
        <taxon>Bacteroidota</taxon>
        <taxon>Bacteroidia</taxon>
        <taxon>Bacteroidales</taxon>
        <taxon>Rikenellaceae</taxon>
        <taxon>Tidjanibacter</taxon>
    </lineage>
</organism>